<proteinExistence type="predicted"/>
<name>A0AAD5J0J6_ACENE</name>
<evidence type="ECO:0000313" key="2">
    <source>
        <dbReference type="Proteomes" id="UP001064489"/>
    </source>
</evidence>
<evidence type="ECO:0000313" key="1">
    <source>
        <dbReference type="EMBL" id="KAI9181593.1"/>
    </source>
</evidence>
<dbReference type="EMBL" id="JAJSOW010000101">
    <property type="protein sequence ID" value="KAI9181593.1"/>
    <property type="molecule type" value="Genomic_DNA"/>
</dbReference>
<comment type="caution">
    <text evidence="1">The sequence shown here is derived from an EMBL/GenBank/DDBJ whole genome shotgun (WGS) entry which is preliminary data.</text>
</comment>
<protein>
    <submittedName>
        <fullName evidence="1">Uncharacterized protein</fullName>
    </submittedName>
</protein>
<organism evidence="1 2">
    <name type="scientific">Acer negundo</name>
    <name type="common">Box elder</name>
    <dbReference type="NCBI Taxonomy" id="4023"/>
    <lineage>
        <taxon>Eukaryota</taxon>
        <taxon>Viridiplantae</taxon>
        <taxon>Streptophyta</taxon>
        <taxon>Embryophyta</taxon>
        <taxon>Tracheophyta</taxon>
        <taxon>Spermatophyta</taxon>
        <taxon>Magnoliopsida</taxon>
        <taxon>eudicotyledons</taxon>
        <taxon>Gunneridae</taxon>
        <taxon>Pentapetalae</taxon>
        <taxon>rosids</taxon>
        <taxon>malvids</taxon>
        <taxon>Sapindales</taxon>
        <taxon>Sapindaceae</taxon>
        <taxon>Hippocastanoideae</taxon>
        <taxon>Acereae</taxon>
        <taxon>Acer</taxon>
    </lineage>
</organism>
<reference evidence="1" key="2">
    <citation type="submission" date="2023-02" db="EMBL/GenBank/DDBJ databases">
        <authorList>
            <person name="Swenson N.G."/>
            <person name="Wegrzyn J.L."/>
            <person name="Mcevoy S.L."/>
        </authorList>
    </citation>
    <scope>NUCLEOTIDE SEQUENCE</scope>
    <source>
        <strain evidence="1">91603</strain>
        <tissue evidence="1">Leaf</tissue>
    </source>
</reference>
<sequence length="164" mass="17683">MSVPIQVTASSGIDSSIVTTVKPGVNSSSVPAENLVLRDTCPLDLVSSSDPVVLVVFIGSDSKVCSREHRYECVGIAPVMPSYMPEGPSVPLDSFQQILIGMASVVSGLEVVVVSPSIGIDTILVPIPFLVFSLVQMFLPRWVPLFFLHKMRMIWEVLGIVLLT</sequence>
<reference evidence="1" key="1">
    <citation type="journal article" date="2022" name="Plant J.">
        <title>Strategies of tolerance reflected in two North American maple genomes.</title>
        <authorList>
            <person name="McEvoy S.L."/>
            <person name="Sezen U.U."/>
            <person name="Trouern-Trend A."/>
            <person name="McMahon S.M."/>
            <person name="Schaberg P.G."/>
            <person name="Yang J."/>
            <person name="Wegrzyn J.L."/>
            <person name="Swenson N.G."/>
        </authorList>
    </citation>
    <scope>NUCLEOTIDE SEQUENCE</scope>
    <source>
        <strain evidence="1">91603</strain>
    </source>
</reference>
<accession>A0AAD5J0J6</accession>
<keyword evidence="2" id="KW-1185">Reference proteome</keyword>
<dbReference type="AlphaFoldDB" id="A0AAD5J0J6"/>
<dbReference type="Proteomes" id="UP001064489">
    <property type="component" value="Chromosome 4"/>
</dbReference>
<gene>
    <name evidence="1" type="ORF">LWI28_016494</name>
</gene>